<protein>
    <submittedName>
        <fullName evidence="2">Uncharacterized protein</fullName>
    </submittedName>
</protein>
<dbReference type="AlphaFoldDB" id="D7FVY4"/>
<dbReference type="EMBL" id="FN649727">
    <property type="protein sequence ID" value="CBJ25504.1"/>
    <property type="molecule type" value="Genomic_DNA"/>
</dbReference>
<proteinExistence type="predicted"/>
<evidence type="ECO:0000256" key="1">
    <source>
        <dbReference type="SAM" id="Coils"/>
    </source>
</evidence>
<keyword evidence="3" id="KW-1185">Reference proteome</keyword>
<gene>
    <name evidence="2" type="ORF">Esi_0003_0110</name>
</gene>
<feature type="coiled-coil region" evidence="1">
    <location>
        <begin position="43"/>
        <end position="151"/>
    </location>
</feature>
<keyword evidence="1" id="KW-0175">Coiled coil</keyword>
<dbReference type="OMA" id="KNDMITM"/>
<dbReference type="STRING" id="2880.D7FVY4"/>
<accession>D7FVY4</accession>
<sequence>MPPSVGDTSVKGVAGLSYGGTATNVGKVASALLAKHVRTLEVLHSLQKSNAQLRQDIQDKSGEEEVQRRIAEAIAAAVAAPNDLSEELQAQGEKLRERVAGLEQELISAKQTAEKSLDNANSQMESLRKMNVTLQKKCEDLEFEAASHERQISQQGEVESHLRETSVALSLAEGRASDLARRLADQESTSSTLQLRLKENDDKIFAMKEAETILTAEVDESKTQLARLDGQARDLQEKLRVAEAEHGQLGVRLEQALRDLATSREENKEMVEKEQESLAGAAEQKSRVNAAEAKLSEERKRFQRFREDAKRKLEEEARRYKAALMEHAYERERLLVRIDALLREAESMRAHMVEKTSFARHPPH</sequence>
<name>D7FVY4_ECTSI</name>
<dbReference type="Proteomes" id="UP000002630">
    <property type="component" value="Linkage Group LG02"/>
</dbReference>
<evidence type="ECO:0000313" key="3">
    <source>
        <dbReference type="Proteomes" id="UP000002630"/>
    </source>
</evidence>
<dbReference type="EMBL" id="FN648486">
    <property type="protein sequence ID" value="CBJ25504.1"/>
    <property type="molecule type" value="Genomic_DNA"/>
</dbReference>
<reference evidence="2 3" key="1">
    <citation type="journal article" date="2010" name="Nature">
        <title>The Ectocarpus genome and the independent evolution of multicellularity in brown algae.</title>
        <authorList>
            <person name="Cock J.M."/>
            <person name="Sterck L."/>
            <person name="Rouze P."/>
            <person name="Scornet D."/>
            <person name="Allen A.E."/>
            <person name="Amoutzias G."/>
            <person name="Anthouard V."/>
            <person name="Artiguenave F."/>
            <person name="Aury J.M."/>
            <person name="Badger J.H."/>
            <person name="Beszteri B."/>
            <person name="Billiau K."/>
            <person name="Bonnet E."/>
            <person name="Bothwell J.H."/>
            <person name="Bowler C."/>
            <person name="Boyen C."/>
            <person name="Brownlee C."/>
            <person name="Carrano C.J."/>
            <person name="Charrier B."/>
            <person name="Cho G.Y."/>
            <person name="Coelho S.M."/>
            <person name="Collen J."/>
            <person name="Corre E."/>
            <person name="Da Silva C."/>
            <person name="Delage L."/>
            <person name="Delaroque N."/>
            <person name="Dittami S.M."/>
            <person name="Doulbeau S."/>
            <person name="Elias M."/>
            <person name="Farnham G."/>
            <person name="Gachon C.M."/>
            <person name="Gschloessl B."/>
            <person name="Heesch S."/>
            <person name="Jabbari K."/>
            <person name="Jubin C."/>
            <person name="Kawai H."/>
            <person name="Kimura K."/>
            <person name="Kloareg B."/>
            <person name="Kupper F.C."/>
            <person name="Lang D."/>
            <person name="Le Bail A."/>
            <person name="Leblanc C."/>
            <person name="Lerouge P."/>
            <person name="Lohr M."/>
            <person name="Lopez P.J."/>
            <person name="Martens C."/>
            <person name="Maumus F."/>
            <person name="Michel G."/>
            <person name="Miranda-Saavedra D."/>
            <person name="Morales J."/>
            <person name="Moreau H."/>
            <person name="Motomura T."/>
            <person name="Nagasato C."/>
            <person name="Napoli C.A."/>
            <person name="Nelson D.R."/>
            <person name="Nyvall-Collen P."/>
            <person name="Peters A.F."/>
            <person name="Pommier C."/>
            <person name="Potin P."/>
            <person name="Poulain J."/>
            <person name="Quesneville H."/>
            <person name="Read B."/>
            <person name="Rensing S.A."/>
            <person name="Ritter A."/>
            <person name="Rousvoal S."/>
            <person name="Samanta M."/>
            <person name="Samson G."/>
            <person name="Schroeder D.C."/>
            <person name="Segurens B."/>
            <person name="Strittmatter M."/>
            <person name="Tonon T."/>
            <person name="Tregear J.W."/>
            <person name="Valentin K."/>
            <person name="von Dassow P."/>
            <person name="Yamagishi T."/>
            <person name="Van de Peer Y."/>
            <person name="Wincker P."/>
        </authorList>
    </citation>
    <scope>NUCLEOTIDE SEQUENCE [LARGE SCALE GENOMIC DNA]</scope>
    <source>
        <strain evidence="3">Ec32 / CCAP1310/4</strain>
    </source>
</reference>
<evidence type="ECO:0000313" key="2">
    <source>
        <dbReference type="EMBL" id="CBJ25504.1"/>
    </source>
</evidence>
<feature type="coiled-coil region" evidence="1">
    <location>
        <begin position="218"/>
        <end position="351"/>
    </location>
</feature>
<dbReference type="InParanoid" id="D7FVY4"/>
<organism evidence="2 3">
    <name type="scientific">Ectocarpus siliculosus</name>
    <name type="common">Brown alga</name>
    <name type="synonym">Conferva siliculosa</name>
    <dbReference type="NCBI Taxonomy" id="2880"/>
    <lineage>
        <taxon>Eukaryota</taxon>
        <taxon>Sar</taxon>
        <taxon>Stramenopiles</taxon>
        <taxon>Ochrophyta</taxon>
        <taxon>PX clade</taxon>
        <taxon>Phaeophyceae</taxon>
        <taxon>Ectocarpales</taxon>
        <taxon>Ectocarpaceae</taxon>
        <taxon>Ectocarpus</taxon>
    </lineage>
</organism>